<dbReference type="Pfam" id="PF21248">
    <property type="entry name" value="SoFic-like_C"/>
    <property type="match status" value="1"/>
</dbReference>
<dbReference type="InterPro" id="IPR048770">
    <property type="entry name" value="SoFic-like_C"/>
</dbReference>
<protein>
    <submittedName>
        <fullName evidence="3">Fic family protein</fullName>
    </submittedName>
</protein>
<feature type="domain" description="Fido" evidence="2">
    <location>
        <begin position="114"/>
        <end position="258"/>
    </location>
</feature>
<dbReference type="Proteomes" id="UP000678513">
    <property type="component" value="Chromosome"/>
</dbReference>
<evidence type="ECO:0000256" key="1">
    <source>
        <dbReference type="SAM" id="MobiDB-lite"/>
    </source>
</evidence>
<dbReference type="Pfam" id="PF13784">
    <property type="entry name" value="Fic_N"/>
    <property type="match status" value="1"/>
</dbReference>
<name>A0ABX7Y6K1_9ACTN</name>
<evidence type="ECO:0000313" key="4">
    <source>
        <dbReference type="Proteomes" id="UP000678513"/>
    </source>
</evidence>
<evidence type="ECO:0000313" key="3">
    <source>
        <dbReference type="EMBL" id="QUC08123.1"/>
    </source>
</evidence>
<accession>A0ABX7Y6K1</accession>
<dbReference type="RefSeq" id="WP_212323653.1">
    <property type="nucleotide sequence ID" value="NZ_AP024463.1"/>
</dbReference>
<dbReference type="InterPro" id="IPR026287">
    <property type="entry name" value="SoFic-like"/>
</dbReference>
<dbReference type="SUPFAM" id="SSF140931">
    <property type="entry name" value="Fic-like"/>
    <property type="match status" value="1"/>
</dbReference>
<dbReference type="PIRSF" id="PIRSF038925">
    <property type="entry name" value="AMP-prot_trans"/>
    <property type="match status" value="1"/>
</dbReference>
<gene>
    <name evidence="3" type="ORF">J5A65_14670</name>
</gene>
<dbReference type="PANTHER" id="PTHR13504">
    <property type="entry name" value="FIDO DOMAIN-CONTAINING PROTEIN DDB_G0283145"/>
    <property type="match status" value="1"/>
</dbReference>
<dbReference type="InterPro" id="IPR036597">
    <property type="entry name" value="Fido-like_dom_sf"/>
</dbReference>
<dbReference type="InterPro" id="IPR040198">
    <property type="entry name" value="Fido_containing"/>
</dbReference>
<dbReference type="InterPro" id="IPR003812">
    <property type="entry name" value="Fido"/>
</dbReference>
<proteinExistence type="predicted"/>
<reference evidence="3 4" key="1">
    <citation type="submission" date="2021-03" db="EMBL/GenBank/DDBJ databases">
        <title>Human Oral Microbial Genomes.</title>
        <authorList>
            <person name="Johnston C.D."/>
            <person name="Chen T."/>
            <person name="Dewhirst F.E."/>
        </authorList>
    </citation>
    <scope>NUCLEOTIDE SEQUENCE [LARGE SCALE GENOMIC DNA]</scope>
    <source>
        <strain evidence="3 4">DSMZ 100122</strain>
    </source>
</reference>
<dbReference type="PANTHER" id="PTHR13504:SF35">
    <property type="entry name" value="PROTEIN ADENYLYLTRANSFERASE SOFIC"/>
    <property type="match status" value="1"/>
</dbReference>
<dbReference type="EMBL" id="CP072384">
    <property type="protein sequence ID" value="QUC08123.1"/>
    <property type="molecule type" value="Genomic_DNA"/>
</dbReference>
<dbReference type="Gene3D" id="1.10.3290.10">
    <property type="entry name" value="Fido-like domain"/>
    <property type="match status" value="1"/>
</dbReference>
<sequence length="364" mass="40952">MLFDPGRPFDPPPLPPTQDVETPAVLKAVLRASRRLATLNAACLRVPDPTLLINLTPIIEAQASSEIENIVTTNDELFRAARGALEAPSPSVKEALRYRTALRVGFDVMSTRPLGFSTALAVGEQLMGAEVQVRSMPGTFIGNPATGERSYTPPQGKENILNHLRQWEQFLHDYEPYDPLVALAMQHYQFEAIHPFYDGNGRTGRILNLLCLNHFGLLDLPVLYLSGYILRHKSAYYRLLREVTERAAWQEWVLFFMDAVEVTASSSLELIDAVLTTRDELDEAIRERHSKMPAADLARLLTRQPYCRIEDVVNVGLAQRQTASRWLSMLAEEGMLRREQIGRSIIFSNPVLLARLFENQLVGS</sequence>
<feature type="region of interest" description="Disordered" evidence="1">
    <location>
        <begin position="1"/>
        <end position="20"/>
    </location>
</feature>
<dbReference type="InterPro" id="IPR025758">
    <property type="entry name" value="Fic/DOC_N"/>
</dbReference>
<dbReference type="PROSITE" id="PS51459">
    <property type="entry name" value="FIDO"/>
    <property type="match status" value="1"/>
</dbReference>
<organism evidence="3 4">
    <name type="scientific">Arachnia rubra</name>
    <dbReference type="NCBI Taxonomy" id="1547448"/>
    <lineage>
        <taxon>Bacteria</taxon>
        <taxon>Bacillati</taxon>
        <taxon>Actinomycetota</taxon>
        <taxon>Actinomycetes</taxon>
        <taxon>Propionibacteriales</taxon>
        <taxon>Propionibacteriaceae</taxon>
        <taxon>Arachnia</taxon>
    </lineage>
</organism>
<dbReference type="Pfam" id="PF02661">
    <property type="entry name" value="Fic"/>
    <property type="match status" value="1"/>
</dbReference>
<evidence type="ECO:0000259" key="2">
    <source>
        <dbReference type="PROSITE" id="PS51459"/>
    </source>
</evidence>
<keyword evidence="4" id="KW-1185">Reference proteome</keyword>